<organism evidence="2 3">
    <name type="scientific">Vitis vinifera</name>
    <name type="common">Grape</name>
    <dbReference type="NCBI Taxonomy" id="29760"/>
    <lineage>
        <taxon>Eukaryota</taxon>
        <taxon>Viridiplantae</taxon>
        <taxon>Streptophyta</taxon>
        <taxon>Embryophyta</taxon>
        <taxon>Tracheophyta</taxon>
        <taxon>Spermatophyta</taxon>
        <taxon>Magnoliopsida</taxon>
        <taxon>eudicotyledons</taxon>
        <taxon>Gunneridae</taxon>
        <taxon>Pentapetalae</taxon>
        <taxon>rosids</taxon>
        <taxon>Vitales</taxon>
        <taxon>Vitaceae</taxon>
        <taxon>Viteae</taxon>
        <taxon>Vitis</taxon>
    </lineage>
</organism>
<dbReference type="EMBL" id="QGNW01000684">
    <property type="protein sequence ID" value="RVW66033.1"/>
    <property type="molecule type" value="Genomic_DNA"/>
</dbReference>
<protein>
    <submittedName>
        <fullName evidence="2">Uncharacterized protein</fullName>
    </submittedName>
</protein>
<sequence>MDPSSHPNDSQPGNGAQSAGPRLEEASPEEGGFVNASLKYINRMLMEDNIEEKTNTLHDSLALQAAEKSFYEVLSETHLPLRHIDEASANPDGNFVQNSSSSSAANNFVDSNWFSDLGHFGASLEHTLFLTICCSSIQKSYALQGTSVISTMCC</sequence>
<evidence type="ECO:0000313" key="3">
    <source>
        <dbReference type="Proteomes" id="UP000288805"/>
    </source>
</evidence>
<dbReference type="Proteomes" id="UP000288805">
    <property type="component" value="Unassembled WGS sequence"/>
</dbReference>
<comment type="caution">
    <text evidence="2">The sequence shown here is derived from an EMBL/GenBank/DDBJ whole genome shotgun (WGS) entry which is preliminary data.</text>
</comment>
<proteinExistence type="predicted"/>
<gene>
    <name evidence="2" type="ORF">CK203_007428</name>
</gene>
<evidence type="ECO:0000313" key="2">
    <source>
        <dbReference type="EMBL" id="RVW66033.1"/>
    </source>
</evidence>
<reference evidence="2 3" key="1">
    <citation type="journal article" date="2018" name="PLoS Genet.">
        <title>Population sequencing reveals clonal diversity and ancestral inbreeding in the grapevine cultivar Chardonnay.</title>
        <authorList>
            <person name="Roach M.J."/>
            <person name="Johnson D.L."/>
            <person name="Bohlmann J."/>
            <person name="van Vuuren H.J."/>
            <person name="Jones S.J."/>
            <person name="Pretorius I.S."/>
            <person name="Schmidt S.A."/>
            <person name="Borneman A.R."/>
        </authorList>
    </citation>
    <scope>NUCLEOTIDE SEQUENCE [LARGE SCALE GENOMIC DNA]</scope>
    <source>
        <strain evidence="3">cv. Chardonnay</strain>
        <tissue evidence="2">Leaf</tissue>
    </source>
</reference>
<accession>A0A438G1E0</accession>
<dbReference type="AlphaFoldDB" id="A0A438G1E0"/>
<feature type="region of interest" description="Disordered" evidence="1">
    <location>
        <begin position="1"/>
        <end position="31"/>
    </location>
</feature>
<name>A0A438G1E0_VITVI</name>
<feature type="compositionally biased region" description="Polar residues" evidence="1">
    <location>
        <begin position="1"/>
        <end position="17"/>
    </location>
</feature>
<evidence type="ECO:0000256" key="1">
    <source>
        <dbReference type="SAM" id="MobiDB-lite"/>
    </source>
</evidence>